<dbReference type="SUPFAM" id="SSF63829">
    <property type="entry name" value="Calcium-dependent phosphotriesterase"/>
    <property type="match status" value="1"/>
</dbReference>
<keyword evidence="3" id="KW-1185">Reference proteome</keyword>
<feature type="transmembrane region" description="Helical" evidence="1">
    <location>
        <begin position="21"/>
        <end position="42"/>
    </location>
</feature>
<proteinExistence type="predicted"/>
<protein>
    <submittedName>
        <fullName evidence="2">Uncharacterized protein</fullName>
    </submittedName>
</protein>
<keyword evidence="1" id="KW-0812">Transmembrane</keyword>
<organism evidence="2 3">
    <name type="scientific">Methylocystis heyeri</name>
    <dbReference type="NCBI Taxonomy" id="391905"/>
    <lineage>
        <taxon>Bacteria</taxon>
        <taxon>Pseudomonadati</taxon>
        <taxon>Pseudomonadota</taxon>
        <taxon>Alphaproteobacteria</taxon>
        <taxon>Hyphomicrobiales</taxon>
        <taxon>Methylocystaceae</taxon>
        <taxon>Methylocystis</taxon>
    </lineage>
</organism>
<evidence type="ECO:0000256" key="1">
    <source>
        <dbReference type="SAM" id="Phobius"/>
    </source>
</evidence>
<gene>
    <name evidence="2" type="ORF">H2LOC_012730</name>
</gene>
<reference evidence="2 3" key="1">
    <citation type="submission" date="2019-11" db="EMBL/GenBank/DDBJ databases">
        <title>The genome sequence of Methylocystis heyeri.</title>
        <authorList>
            <person name="Oshkin I.Y."/>
            <person name="Miroshnikov K."/>
            <person name="Dedysh S.N."/>
        </authorList>
    </citation>
    <scope>NUCLEOTIDE SEQUENCE [LARGE SCALE GENOMIC DNA]</scope>
    <source>
        <strain evidence="2 3">H2</strain>
    </source>
</reference>
<dbReference type="InterPro" id="IPR015943">
    <property type="entry name" value="WD40/YVTN_repeat-like_dom_sf"/>
</dbReference>
<dbReference type="AlphaFoldDB" id="A0A6B8KIY3"/>
<sequence>MVSTQKSCRYGAAFAKGFVKISAALAMVGISASAGMAAAVTLNSPYGLAVDQSSGALYITDPVAGQVALYNPDSKTLSPFVTGQPNVFSVAVNSDGFVYTGVVGSNPQIYVYNRNGQAVNGLAVPPGDQPITMAFDADNILYQSFGFADNNSQINMNSYINNISIDFRPITGFAPYSRLQTYTRLNPGSRYAIAYDDGQMFVIGAYTGGTLNIYDMQILAQGRAADINASLGLSLMISYRAWSNNHIIPGATGPAFAAAVDAHHNIYYTNPDNKTISVTGKLINTSTLPITLPSSPFGIAFDKARSLLYLAFPSEHLVRAYKVSYTTRNGAQTPALTPVAFP</sequence>
<evidence type="ECO:0000313" key="3">
    <source>
        <dbReference type="Proteomes" id="UP000309061"/>
    </source>
</evidence>
<dbReference type="KEGG" id="mhey:H2LOC_012730"/>
<accession>A0A6B8KIY3</accession>
<dbReference type="Gene3D" id="2.130.10.10">
    <property type="entry name" value="YVTN repeat-like/Quinoprotein amine dehydrogenase"/>
    <property type="match status" value="1"/>
</dbReference>
<keyword evidence="1" id="KW-1133">Transmembrane helix</keyword>
<dbReference type="Proteomes" id="UP000309061">
    <property type="component" value="Chromosome"/>
</dbReference>
<dbReference type="RefSeq" id="WP_136496724.1">
    <property type="nucleotide sequence ID" value="NZ_CP046052.1"/>
</dbReference>
<evidence type="ECO:0000313" key="2">
    <source>
        <dbReference type="EMBL" id="QGM46490.1"/>
    </source>
</evidence>
<name>A0A6B8KIY3_9HYPH</name>
<dbReference type="EMBL" id="CP046052">
    <property type="protein sequence ID" value="QGM46490.1"/>
    <property type="molecule type" value="Genomic_DNA"/>
</dbReference>
<keyword evidence="1" id="KW-0472">Membrane</keyword>
<dbReference type="OrthoDB" id="4446106at2"/>